<keyword evidence="1 3" id="KW-0547">Nucleotide-binding</keyword>
<keyword evidence="4" id="KW-0493">Microtubule</keyword>
<feature type="binding site" evidence="3">
    <location>
        <begin position="93"/>
        <end position="100"/>
    </location>
    <ligand>
        <name>ATP</name>
        <dbReference type="ChEBI" id="CHEBI:30616"/>
    </ligand>
</feature>
<gene>
    <name evidence="8" type="ORF">M9Y10_005954</name>
</gene>
<evidence type="ECO:0000256" key="3">
    <source>
        <dbReference type="PROSITE-ProRule" id="PRU00283"/>
    </source>
</evidence>
<keyword evidence="9" id="KW-1185">Reference proteome</keyword>
<evidence type="ECO:0000313" key="9">
    <source>
        <dbReference type="Proteomes" id="UP001470230"/>
    </source>
</evidence>
<reference evidence="8 9" key="1">
    <citation type="submission" date="2024-04" db="EMBL/GenBank/DDBJ databases">
        <title>Tritrichomonas musculus Genome.</title>
        <authorList>
            <person name="Alves-Ferreira E."/>
            <person name="Grigg M."/>
            <person name="Lorenzi H."/>
            <person name="Galac M."/>
        </authorList>
    </citation>
    <scope>NUCLEOTIDE SEQUENCE [LARGE SCALE GENOMIC DNA]</scope>
    <source>
        <strain evidence="8 9">EAF2021</strain>
    </source>
</reference>
<proteinExistence type="inferred from homology"/>
<evidence type="ECO:0000256" key="6">
    <source>
        <dbReference type="SAM" id="MobiDB-lite"/>
    </source>
</evidence>
<dbReference type="InterPro" id="IPR027417">
    <property type="entry name" value="P-loop_NTPase"/>
</dbReference>
<dbReference type="SMART" id="SM00129">
    <property type="entry name" value="KISc"/>
    <property type="match status" value="1"/>
</dbReference>
<feature type="coiled-coil region" evidence="5">
    <location>
        <begin position="612"/>
        <end position="657"/>
    </location>
</feature>
<dbReference type="Proteomes" id="UP001470230">
    <property type="component" value="Unassembled WGS sequence"/>
</dbReference>
<dbReference type="PROSITE" id="PS00411">
    <property type="entry name" value="KINESIN_MOTOR_1"/>
    <property type="match status" value="1"/>
</dbReference>
<dbReference type="PRINTS" id="PR00380">
    <property type="entry name" value="KINESINHEAVY"/>
</dbReference>
<evidence type="ECO:0000256" key="5">
    <source>
        <dbReference type="SAM" id="Coils"/>
    </source>
</evidence>
<protein>
    <recommendedName>
        <fullName evidence="4">Kinesin-like protein</fullName>
    </recommendedName>
</protein>
<name>A0ABR2JCY3_9EUKA</name>
<dbReference type="PROSITE" id="PS50067">
    <property type="entry name" value="KINESIN_MOTOR_2"/>
    <property type="match status" value="1"/>
</dbReference>
<dbReference type="InterPro" id="IPR019821">
    <property type="entry name" value="Kinesin_motor_CS"/>
</dbReference>
<feature type="region of interest" description="Disordered" evidence="6">
    <location>
        <begin position="694"/>
        <end position="728"/>
    </location>
</feature>
<dbReference type="PANTHER" id="PTHR47968">
    <property type="entry name" value="CENTROMERE PROTEIN E"/>
    <property type="match status" value="1"/>
</dbReference>
<comment type="similarity">
    <text evidence="3 4">Belongs to the TRAFAC class myosin-kinesin ATPase superfamily. Kinesin family.</text>
</comment>
<sequence>MTEEAIKVYARVRPCPDPSNDYDGLTIDELDPDKLRIDFESSTSTNIESNQHFFKFDHIFWKDSLQEDIFQIIALPLIDHTLEGYNSTLFAYGQTGSGKTFTITGDGTPSCMGIVPRALSYVYDKIQNSPKDYSISISYLEIYNNNAYDLLTRINSNQLMRLEDLTKVTIAENGTETFFKDLSIEPAPTIDEAHRLFWIGECSREKAATVNNKYSSRSHTIFTMYFKTSDGLSFINSRINFVDLAGSEKYESLNTAIDKRKLEARHINKSLHTLQNVIIGLNQKKKHIPFRDSSLTRFLKDSLVGNVKTAMIATISSNKNHIPESLSTCRFSESVAAVTTITRINQTEMTQQEVISKLREEVTKLRSELSQITYANSGNSSNFISQKEKESLQQQVTDFVEDKADELSVFIPPHVQYCFQAMKDMVRNGNSSALRISQLQQYLIDTQRTVNNLVCYIKTPQTKATFKASSSSPNLLASSQGSGLIQSSTSNLLNSPSSVSNANVRMISKEEAYVEFFNSYKNKETLDMMKEKIAKWCIEGKKLNKKAKHITVKKLKKEDKLNKIKEAIKFLTAQLQTSNEYEQNSNTQNNKEGFGFAPSTGLFDEEATRRTIEEAKKSEKSMIQEIELANEDLEQTMADLNRRKQDIMILMKEYKQTIALMQQDFEKFWMSTILKHEKSNSSATVTPADALSYSNAQQAANQKFPSKKKKSSKNQYATARPTSPRKPI</sequence>
<keyword evidence="3 4" id="KW-0505">Motor protein</keyword>
<dbReference type="InterPro" id="IPR036961">
    <property type="entry name" value="Kinesin_motor_dom_sf"/>
</dbReference>
<evidence type="ECO:0000259" key="7">
    <source>
        <dbReference type="PROSITE" id="PS50067"/>
    </source>
</evidence>
<dbReference type="InterPro" id="IPR001752">
    <property type="entry name" value="Kinesin_motor_dom"/>
</dbReference>
<evidence type="ECO:0000256" key="2">
    <source>
        <dbReference type="ARBA" id="ARBA00022840"/>
    </source>
</evidence>
<dbReference type="EMBL" id="JAPFFF010000012">
    <property type="protein sequence ID" value="KAK8875779.1"/>
    <property type="molecule type" value="Genomic_DNA"/>
</dbReference>
<evidence type="ECO:0000256" key="4">
    <source>
        <dbReference type="RuleBase" id="RU000394"/>
    </source>
</evidence>
<accession>A0ABR2JCY3</accession>
<dbReference type="PANTHER" id="PTHR47968:SF67">
    <property type="entry name" value="KINESIN MOTOR DOMAIN-CONTAINING PROTEIN"/>
    <property type="match status" value="1"/>
</dbReference>
<dbReference type="CDD" id="cd00106">
    <property type="entry name" value="KISc"/>
    <property type="match status" value="1"/>
</dbReference>
<evidence type="ECO:0000313" key="8">
    <source>
        <dbReference type="EMBL" id="KAK8875779.1"/>
    </source>
</evidence>
<dbReference type="InterPro" id="IPR027640">
    <property type="entry name" value="Kinesin-like_fam"/>
</dbReference>
<organism evidence="8 9">
    <name type="scientific">Tritrichomonas musculus</name>
    <dbReference type="NCBI Taxonomy" id="1915356"/>
    <lineage>
        <taxon>Eukaryota</taxon>
        <taxon>Metamonada</taxon>
        <taxon>Parabasalia</taxon>
        <taxon>Tritrichomonadida</taxon>
        <taxon>Tritrichomonadidae</taxon>
        <taxon>Tritrichomonas</taxon>
    </lineage>
</organism>
<comment type="caution">
    <text evidence="8">The sequence shown here is derived from an EMBL/GenBank/DDBJ whole genome shotgun (WGS) entry which is preliminary data.</text>
</comment>
<keyword evidence="5" id="KW-0175">Coiled coil</keyword>
<dbReference type="Gene3D" id="3.40.850.10">
    <property type="entry name" value="Kinesin motor domain"/>
    <property type="match status" value="1"/>
</dbReference>
<keyword evidence="2 3" id="KW-0067">ATP-binding</keyword>
<dbReference type="Pfam" id="PF00225">
    <property type="entry name" value="Kinesin"/>
    <property type="match status" value="1"/>
</dbReference>
<evidence type="ECO:0000256" key="1">
    <source>
        <dbReference type="ARBA" id="ARBA00022741"/>
    </source>
</evidence>
<dbReference type="SUPFAM" id="SSF52540">
    <property type="entry name" value="P-loop containing nucleoside triphosphate hydrolases"/>
    <property type="match status" value="1"/>
</dbReference>
<feature type="domain" description="Kinesin motor" evidence="7">
    <location>
        <begin position="5"/>
        <end position="338"/>
    </location>
</feature>
<feature type="compositionally biased region" description="Polar residues" evidence="6">
    <location>
        <begin position="694"/>
        <end position="704"/>
    </location>
</feature>